<name>A0A7K0DZL7_9NOCA</name>
<reference evidence="2 3" key="1">
    <citation type="submission" date="2019-10" db="EMBL/GenBank/DDBJ databases">
        <title>Nocardia macrotermitis sp. nov. and Nocardia aurantia sp. nov., isolated from the gut of fungus growing-termite Macrotermes natalensis.</title>
        <authorList>
            <person name="Benndorf R."/>
            <person name="Schwitalla J."/>
            <person name="Martin K."/>
            <person name="De Beer W."/>
            <person name="Kaster A.-K."/>
            <person name="Vollmers J."/>
            <person name="Poulsen M."/>
            <person name="Beemelmanns C."/>
        </authorList>
    </citation>
    <scope>NUCLEOTIDE SEQUENCE [LARGE SCALE GENOMIC DNA]</scope>
    <source>
        <strain evidence="2 3">RB56</strain>
    </source>
</reference>
<evidence type="ECO:0000256" key="1">
    <source>
        <dbReference type="SAM" id="MobiDB-lite"/>
    </source>
</evidence>
<keyword evidence="3" id="KW-1185">Reference proteome</keyword>
<evidence type="ECO:0000313" key="3">
    <source>
        <dbReference type="Proteomes" id="UP000431401"/>
    </source>
</evidence>
<organism evidence="2 3">
    <name type="scientific">Nocardia aurantia</name>
    <dbReference type="NCBI Taxonomy" id="2585199"/>
    <lineage>
        <taxon>Bacteria</taxon>
        <taxon>Bacillati</taxon>
        <taxon>Actinomycetota</taxon>
        <taxon>Actinomycetes</taxon>
        <taxon>Mycobacteriales</taxon>
        <taxon>Nocardiaceae</taxon>
        <taxon>Nocardia</taxon>
    </lineage>
</organism>
<sequence>MIRLGVHRCHDPATQCPAFTFLVPQGWRAQSGLTWNQSLLNPVTPAAVAQSPDGAAWLALLPNAAYSWVDDGRMPEGSMEYGAPILRPRPAADVLLTMLIPRVRPGIGNLRVVAVEHEPAPPWPSQLSRRVQPGDDSIRATVEYTMRGRAFREIVSLVSRVAEPTPMPTLWGIRQVRYWFTFPALSVGGPVDRWDEYAEYLDTARRTFRVEPTWIQALERLFRQASDNALQQQQTWFAAQQAGHRAQVAMGEQLVHMGQDLSNSMDDIVIGGYEQRGAVYDRIYDDQYLATMGLSRYDDPSQPMPVELPYGYESVWSDGQGDYILSEDPSYDPNSAAPGPNWQRLDRTDR</sequence>
<comment type="caution">
    <text evidence="2">The sequence shown here is derived from an EMBL/GenBank/DDBJ whole genome shotgun (WGS) entry which is preliminary data.</text>
</comment>
<dbReference type="AlphaFoldDB" id="A0A7K0DZL7"/>
<feature type="region of interest" description="Disordered" evidence="1">
    <location>
        <begin position="321"/>
        <end position="350"/>
    </location>
</feature>
<proteinExistence type="predicted"/>
<evidence type="ECO:0000313" key="2">
    <source>
        <dbReference type="EMBL" id="MQY31270.1"/>
    </source>
</evidence>
<protein>
    <submittedName>
        <fullName evidence="2">Uncharacterized protein</fullName>
    </submittedName>
</protein>
<gene>
    <name evidence="2" type="ORF">NRB56_68790</name>
</gene>
<dbReference type="Proteomes" id="UP000431401">
    <property type="component" value="Unassembled WGS sequence"/>
</dbReference>
<dbReference type="RefSeq" id="WP_153348529.1">
    <property type="nucleotide sequence ID" value="NZ_WEGI01000018.1"/>
</dbReference>
<accession>A0A7K0DZL7</accession>
<dbReference type="EMBL" id="WEGI01000018">
    <property type="protein sequence ID" value="MQY31270.1"/>
    <property type="molecule type" value="Genomic_DNA"/>
</dbReference>
<dbReference type="OrthoDB" id="5414210at2"/>